<dbReference type="AlphaFoldDB" id="A0A1I9YHA3"/>
<sequence length="70" mass="7643">MRPDSRRSFATFTATFTVTFTICYAFVGVTAAARFAAAPISGTIGATRAGRRRAAFAHSSPIDRRFQLIR</sequence>
<dbReference type="STRING" id="754502.BJG93_09990"/>
<reference evidence="1" key="1">
    <citation type="submission" date="2016-09" db="EMBL/GenBank/DDBJ databases">
        <title>The Complete Genome of Burkholderia sprentiae wsm5005.</title>
        <authorList>
            <person name="De Meyer S."/>
            <person name="Wang P."/>
            <person name="Terpolilli J."/>
        </authorList>
    </citation>
    <scope>NUCLEOTIDE SEQUENCE [LARGE SCALE GENOMIC DNA]</scope>
    <source>
        <strain evidence="1">WSM5005</strain>
    </source>
</reference>
<evidence type="ECO:0000313" key="1">
    <source>
        <dbReference type="EMBL" id="APA85686.1"/>
    </source>
</evidence>
<gene>
    <name evidence="1" type="ORF">BJG93_09990</name>
</gene>
<protein>
    <submittedName>
        <fullName evidence="1">Uncharacterized protein</fullName>
    </submittedName>
</protein>
<name>A0A1I9YHA3_9BURK</name>
<accession>A0A1I9YHA3</accession>
<dbReference type="EMBL" id="CP017561">
    <property type="protein sequence ID" value="APA85686.1"/>
    <property type="molecule type" value="Genomic_DNA"/>
</dbReference>
<proteinExistence type="predicted"/>
<organism evidence="1">
    <name type="scientific">Paraburkholderia sprentiae WSM5005</name>
    <dbReference type="NCBI Taxonomy" id="754502"/>
    <lineage>
        <taxon>Bacteria</taxon>
        <taxon>Pseudomonadati</taxon>
        <taxon>Pseudomonadota</taxon>
        <taxon>Betaproteobacteria</taxon>
        <taxon>Burkholderiales</taxon>
        <taxon>Burkholderiaceae</taxon>
        <taxon>Paraburkholderia</taxon>
    </lineage>
</organism>